<evidence type="ECO:0000259" key="1">
    <source>
        <dbReference type="Pfam" id="PF06722"/>
    </source>
</evidence>
<accession>A0ABT1JP41</accession>
<dbReference type="EMBL" id="AUBJ02000001">
    <property type="protein sequence ID" value="MCP2334112.1"/>
    <property type="molecule type" value="Genomic_DNA"/>
</dbReference>
<dbReference type="InterPro" id="IPR050426">
    <property type="entry name" value="Glycosyltransferase_28"/>
</dbReference>
<dbReference type="InterPro" id="IPR002213">
    <property type="entry name" value="UDP_glucos_trans"/>
</dbReference>
<dbReference type="PANTHER" id="PTHR48050">
    <property type="entry name" value="STEROL 3-BETA-GLUCOSYLTRANSFERASE"/>
    <property type="match status" value="1"/>
</dbReference>
<name>A0ABT1JP41_ACTCY</name>
<organism evidence="2 3">
    <name type="scientific">Actinoalloteichus caeruleus DSM 43889</name>
    <dbReference type="NCBI Taxonomy" id="1120930"/>
    <lineage>
        <taxon>Bacteria</taxon>
        <taxon>Bacillati</taxon>
        <taxon>Actinomycetota</taxon>
        <taxon>Actinomycetes</taxon>
        <taxon>Pseudonocardiales</taxon>
        <taxon>Pseudonocardiaceae</taxon>
        <taxon>Actinoalloteichus</taxon>
        <taxon>Actinoalloteichus cyanogriseus</taxon>
    </lineage>
</organism>
<reference evidence="2 3" key="1">
    <citation type="submission" date="2022-06" db="EMBL/GenBank/DDBJ databases">
        <title>Genomic Encyclopedia of Type Strains, Phase I: the one thousand microbial genomes (KMG-I) project.</title>
        <authorList>
            <person name="Kyrpides N."/>
        </authorList>
    </citation>
    <scope>NUCLEOTIDE SEQUENCE [LARGE SCALE GENOMIC DNA]</scope>
    <source>
        <strain evidence="2 3">DSM 43889</strain>
    </source>
</reference>
<sequence>MRVLFAGLSSIGHFFPLLPLATAISRHGHHVGYAIDAGLHGRVAALGLEPVAAGMSMPAAFEEAAHHVFGRPVRIADLRPEQIPGYLAVVFGSVLPRRYADDLEVALRRFRPDLLVYDAVCPGAGIAAVAVGVPALAHGLGHRTLTQLSPEYVSRVRDFAAERKLRLDLTDPNPLGHPYLDIYPPSMQDPDFVAGARRVELRPVPHVDDAHPLPPLPASTGHRPRVYVTFGTEAGAEGASAAIRETVAGLAVLDATVLVATGPKLPVDVLGAPPDNVIVRPWVAQAAVLPHLELVVSHAGSGTMLGALAKGLPQLLLPRGVDQFVNADAVLAAGAGERLLPEELTASAVAASARRLLAEPTFRASARRVADEIAAMPGPDEIADHLPDILAQLTA</sequence>
<dbReference type="PANTHER" id="PTHR48050:SF13">
    <property type="entry name" value="STEROL 3-BETA-GLUCOSYLTRANSFERASE UGT80A2"/>
    <property type="match status" value="1"/>
</dbReference>
<dbReference type="Pfam" id="PF06722">
    <property type="entry name" value="EryCIII-like_C"/>
    <property type="match status" value="1"/>
</dbReference>
<dbReference type="CDD" id="cd03784">
    <property type="entry name" value="GT1_Gtf-like"/>
    <property type="match status" value="1"/>
</dbReference>
<keyword evidence="3" id="KW-1185">Reference proteome</keyword>
<dbReference type="Gene3D" id="3.40.50.2000">
    <property type="entry name" value="Glycogen Phosphorylase B"/>
    <property type="match status" value="2"/>
</dbReference>
<dbReference type="RefSeq" id="WP_026418558.1">
    <property type="nucleotide sequence ID" value="NZ_AUBJ02000001.1"/>
</dbReference>
<feature type="domain" description="Erythromycin biosynthesis protein CIII-like C-terminal" evidence="1">
    <location>
        <begin position="246"/>
        <end position="386"/>
    </location>
</feature>
<proteinExistence type="predicted"/>
<evidence type="ECO:0000313" key="2">
    <source>
        <dbReference type="EMBL" id="MCP2334112.1"/>
    </source>
</evidence>
<evidence type="ECO:0000313" key="3">
    <source>
        <dbReference type="Proteomes" id="UP000791080"/>
    </source>
</evidence>
<dbReference type="Proteomes" id="UP000791080">
    <property type="component" value="Unassembled WGS sequence"/>
</dbReference>
<comment type="caution">
    <text evidence="2">The sequence shown here is derived from an EMBL/GenBank/DDBJ whole genome shotgun (WGS) entry which is preliminary data.</text>
</comment>
<dbReference type="InterPro" id="IPR010610">
    <property type="entry name" value="EryCIII-like_C"/>
</dbReference>
<dbReference type="SUPFAM" id="SSF53756">
    <property type="entry name" value="UDP-Glycosyltransferase/glycogen phosphorylase"/>
    <property type="match status" value="1"/>
</dbReference>
<protein>
    <submittedName>
        <fullName evidence="2">UDP:flavonoid glycosyltransferase YjiC, YdhE family</fullName>
    </submittedName>
</protein>
<gene>
    <name evidence="2" type="ORF">G443_004382</name>
</gene>